<feature type="region of interest" description="Disordered" evidence="1">
    <location>
        <begin position="1"/>
        <end position="22"/>
    </location>
</feature>
<gene>
    <name evidence="2" type="ORF">L1049_022754</name>
</gene>
<accession>A0AAP0RCX8</accession>
<keyword evidence="3" id="KW-1185">Reference proteome</keyword>
<feature type="region of interest" description="Disordered" evidence="1">
    <location>
        <begin position="81"/>
        <end position="169"/>
    </location>
</feature>
<evidence type="ECO:0000313" key="3">
    <source>
        <dbReference type="Proteomes" id="UP001415857"/>
    </source>
</evidence>
<dbReference type="Proteomes" id="UP001415857">
    <property type="component" value="Unassembled WGS sequence"/>
</dbReference>
<sequence length="258" mass="28546">MGDITKDVHDPEEDEAEEALSLCDFPIDKDDTSCFKEFTQSDRRSSSEPPDFFEFLGDLSSEMCPADDIIFCGKLVPFKHPSPTPTHNNTTATTTTTTTTTTKDHQKHTAFRRRSESLSEAQTPRSNSTKNRLMRSSRSLDYRKLHRSSSSEPESDRNLSGKSFGKADISTPKVPKSPWYLLMFGMVKLPPEMELRDIKNRQVRQNPASLIPAVESGRKAAVNRSGGKGGSWGLLKVLSCKDPASVAVTASFGCIPQV</sequence>
<name>A0AAP0RCX8_LIQFO</name>
<dbReference type="PANTHER" id="PTHR34130:SF3">
    <property type="entry name" value="DUF1645 FAMILY PROTEIN"/>
    <property type="match status" value="1"/>
</dbReference>
<dbReference type="PANTHER" id="PTHR34130">
    <property type="entry name" value="OS08G0243800 PROTEIN"/>
    <property type="match status" value="1"/>
</dbReference>
<protein>
    <submittedName>
        <fullName evidence="2">Uncharacterized protein</fullName>
    </submittedName>
</protein>
<proteinExistence type="predicted"/>
<comment type="caution">
    <text evidence="2">The sequence shown here is derived from an EMBL/GenBank/DDBJ whole genome shotgun (WGS) entry which is preliminary data.</text>
</comment>
<feature type="compositionally biased region" description="Polar residues" evidence="1">
    <location>
        <begin position="118"/>
        <end position="137"/>
    </location>
</feature>
<dbReference type="AlphaFoldDB" id="A0AAP0RCX8"/>
<organism evidence="2 3">
    <name type="scientific">Liquidambar formosana</name>
    <name type="common">Formosan gum</name>
    <dbReference type="NCBI Taxonomy" id="63359"/>
    <lineage>
        <taxon>Eukaryota</taxon>
        <taxon>Viridiplantae</taxon>
        <taxon>Streptophyta</taxon>
        <taxon>Embryophyta</taxon>
        <taxon>Tracheophyta</taxon>
        <taxon>Spermatophyta</taxon>
        <taxon>Magnoliopsida</taxon>
        <taxon>eudicotyledons</taxon>
        <taxon>Gunneridae</taxon>
        <taxon>Pentapetalae</taxon>
        <taxon>Saxifragales</taxon>
        <taxon>Altingiaceae</taxon>
        <taxon>Liquidambar</taxon>
    </lineage>
</organism>
<feature type="compositionally biased region" description="Low complexity" evidence="1">
    <location>
        <begin position="85"/>
        <end position="101"/>
    </location>
</feature>
<dbReference type="EMBL" id="JBBPBK010000011">
    <property type="protein sequence ID" value="KAK9275487.1"/>
    <property type="molecule type" value="Genomic_DNA"/>
</dbReference>
<evidence type="ECO:0000256" key="1">
    <source>
        <dbReference type="SAM" id="MobiDB-lite"/>
    </source>
</evidence>
<reference evidence="2 3" key="1">
    <citation type="journal article" date="2024" name="Plant J.">
        <title>Genome sequences and population genomics reveal climatic adaptation and genomic divergence between two closely related sweetgum species.</title>
        <authorList>
            <person name="Xu W.Q."/>
            <person name="Ren C.Q."/>
            <person name="Zhang X.Y."/>
            <person name="Comes H.P."/>
            <person name="Liu X.H."/>
            <person name="Li Y.G."/>
            <person name="Kettle C.J."/>
            <person name="Jalonen R."/>
            <person name="Gaisberger H."/>
            <person name="Ma Y.Z."/>
            <person name="Qiu Y.X."/>
        </authorList>
    </citation>
    <scope>NUCLEOTIDE SEQUENCE [LARGE SCALE GENOMIC DNA]</scope>
    <source>
        <strain evidence="2">Hangzhou</strain>
    </source>
</reference>
<evidence type="ECO:0000313" key="2">
    <source>
        <dbReference type="EMBL" id="KAK9275487.1"/>
    </source>
</evidence>